<dbReference type="GO" id="GO:0008033">
    <property type="term" value="P:tRNA processing"/>
    <property type="evidence" value="ECO:0007669"/>
    <property type="project" value="UniProtKB-KW"/>
</dbReference>
<comment type="subcellular location">
    <subcellularLocation>
        <location evidence="1">Cytoplasm</location>
    </subcellularLocation>
</comment>
<proteinExistence type="inferred from homology"/>
<name>A0A080N280_9BIFI</name>
<evidence type="ECO:0000256" key="6">
    <source>
        <dbReference type="ARBA" id="ARBA00022694"/>
    </source>
</evidence>
<dbReference type="AlphaFoldDB" id="A0A080N280"/>
<keyword evidence="14" id="KW-1185">Reference proteome</keyword>
<dbReference type="GO" id="GO:0006450">
    <property type="term" value="P:regulation of translational fidelity"/>
    <property type="evidence" value="ECO:0007669"/>
    <property type="project" value="TreeGrafter"/>
</dbReference>
<keyword evidence="5" id="KW-0808">Transferase</keyword>
<evidence type="ECO:0000256" key="5">
    <source>
        <dbReference type="ARBA" id="ARBA00022679"/>
    </source>
</evidence>
<keyword evidence="7" id="KW-0548">Nucleotidyltransferase</keyword>
<keyword evidence="6" id="KW-0819">tRNA processing</keyword>
<feature type="domain" description="YrdC-like" evidence="12">
    <location>
        <begin position="9"/>
        <end position="202"/>
    </location>
</feature>
<dbReference type="GO" id="GO:0003725">
    <property type="term" value="F:double-stranded RNA binding"/>
    <property type="evidence" value="ECO:0007669"/>
    <property type="project" value="InterPro"/>
</dbReference>
<dbReference type="Proteomes" id="UP000028730">
    <property type="component" value="Unassembled WGS sequence"/>
</dbReference>
<sequence length="220" mass="23379">MYDVCEVSDSAVARAAQIVRRGGLVVLPTDTVYGIACSPYNRAAMELVYQVKHRRLDKPLQVLVSSVDDLDDLGLYLPAPLDKLAVRFLPGPFSPIAQAQDDCRLATLCQDGQSALLTQGVRIPDSSLSLRILRETGPLACSSANRSGRQSAQTVQEAIDAFGDDVELYLDGGPTQGHVASTVVKADSSRVDGIEIVREGVIDEATVRAALNGNGGGLSR</sequence>
<dbReference type="InterPro" id="IPR017945">
    <property type="entry name" value="DHBP_synth_RibB-like_a/b_dom"/>
</dbReference>
<evidence type="ECO:0000313" key="13">
    <source>
        <dbReference type="EMBL" id="KFF31053.1"/>
    </source>
</evidence>
<evidence type="ECO:0000256" key="7">
    <source>
        <dbReference type="ARBA" id="ARBA00022695"/>
    </source>
</evidence>
<organism evidence="13 14">
    <name type="scientific">Bifidobacterium bombi DSM 19703</name>
    <dbReference type="NCBI Taxonomy" id="1341695"/>
    <lineage>
        <taxon>Bacteria</taxon>
        <taxon>Bacillati</taxon>
        <taxon>Actinomycetota</taxon>
        <taxon>Actinomycetes</taxon>
        <taxon>Bifidobacteriales</taxon>
        <taxon>Bifidobacteriaceae</taxon>
        <taxon>Bifidobacterium</taxon>
    </lineage>
</organism>
<dbReference type="EMBL" id="ATLK01000001">
    <property type="protein sequence ID" value="KFF31053.1"/>
    <property type="molecule type" value="Genomic_DNA"/>
</dbReference>
<reference evidence="13 14" key="1">
    <citation type="journal article" date="2014" name="Appl. Environ. Microbiol.">
        <title>Genomic encyclopedia of type strains of the genus Bifidobacterium.</title>
        <authorList>
            <person name="Milani C."/>
            <person name="Lugli G.A."/>
            <person name="Duranti S."/>
            <person name="Turroni F."/>
            <person name="Bottacini F."/>
            <person name="Mangifesta M."/>
            <person name="Sanchez B."/>
            <person name="Viappiani A."/>
            <person name="Mancabelli L."/>
            <person name="Taminiau B."/>
            <person name="Delcenserie V."/>
            <person name="Barrangou R."/>
            <person name="Margolles A."/>
            <person name="van Sinderen D."/>
            <person name="Ventura M."/>
        </authorList>
    </citation>
    <scope>NUCLEOTIDE SEQUENCE [LARGE SCALE GENOMIC DNA]</scope>
    <source>
        <strain evidence="13 14">DSM 19703</strain>
    </source>
</reference>
<dbReference type="PROSITE" id="PS51163">
    <property type="entry name" value="YRDC"/>
    <property type="match status" value="1"/>
</dbReference>
<dbReference type="InterPro" id="IPR006070">
    <property type="entry name" value="Sua5-like_dom"/>
</dbReference>
<dbReference type="SUPFAM" id="SSF55821">
    <property type="entry name" value="YrdC/RibB"/>
    <property type="match status" value="1"/>
</dbReference>
<dbReference type="GO" id="GO:0061710">
    <property type="term" value="F:L-threonylcarbamoyladenylate synthase"/>
    <property type="evidence" value="ECO:0007669"/>
    <property type="project" value="UniProtKB-EC"/>
</dbReference>
<comment type="similarity">
    <text evidence="2">Belongs to the SUA5 family.</text>
</comment>
<dbReference type="GO" id="GO:0000049">
    <property type="term" value="F:tRNA binding"/>
    <property type="evidence" value="ECO:0007669"/>
    <property type="project" value="TreeGrafter"/>
</dbReference>
<dbReference type="GO" id="GO:0005737">
    <property type="term" value="C:cytoplasm"/>
    <property type="evidence" value="ECO:0007669"/>
    <property type="project" value="UniProtKB-SubCell"/>
</dbReference>
<dbReference type="Pfam" id="PF01300">
    <property type="entry name" value="Sua5_yciO_yrdC"/>
    <property type="match status" value="1"/>
</dbReference>
<dbReference type="STRING" id="1341695.BBOMB_0384"/>
<keyword evidence="8" id="KW-0547">Nucleotide-binding</keyword>
<keyword evidence="9" id="KW-0067">ATP-binding</keyword>
<protein>
    <recommendedName>
        <fullName evidence="10">L-threonylcarbamoyladenylate synthase</fullName>
        <ecNumber evidence="3">2.7.7.87</ecNumber>
    </recommendedName>
    <alternativeName>
        <fullName evidence="10">L-threonylcarbamoyladenylate synthase</fullName>
    </alternativeName>
</protein>
<evidence type="ECO:0000256" key="2">
    <source>
        <dbReference type="ARBA" id="ARBA00007663"/>
    </source>
</evidence>
<evidence type="ECO:0000256" key="11">
    <source>
        <dbReference type="ARBA" id="ARBA00048366"/>
    </source>
</evidence>
<dbReference type="RefSeq" id="WP_044086576.1">
    <property type="nucleotide sequence ID" value="NZ_ATLK01000001.1"/>
</dbReference>
<dbReference type="OrthoDB" id="9814580at2"/>
<evidence type="ECO:0000256" key="8">
    <source>
        <dbReference type="ARBA" id="ARBA00022741"/>
    </source>
</evidence>
<evidence type="ECO:0000256" key="9">
    <source>
        <dbReference type="ARBA" id="ARBA00022840"/>
    </source>
</evidence>
<dbReference type="PANTHER" id="PTHR17490">
    <property type="entry name" value="SUA5"/>
    <property type="match status" value="1"/>
</dbReference>
<gene>
    <name evidence="13" type="ORF">BBOMB_0384</name>
</gene>
<dbReference type="eggNOG" id="COG0009">
    <property type="taxonomic scope" value="Bacteria"/>
</dbReference>
<comment type="caution">
    <text evidence="13">The sequence shown here is derived from an EMBL/GenBank/DDBJ whole genome shotgun (WGS) entry which is preliminary data.</text>
</comment>
<dbReference type="EC" id="2.7.7.87" evidence="3"/>
<dbReference type="InterPro" id="IPR050156">
    <property type="entry name" value="TC-AMP_synthase_SUA5"/>
</dbReference>
<keyword evidence="4" id="KW-0963">Cytoplasm</keyword>
<evidence type="ECO:0000259" key="12">
    <source>
        <dbReference type="PROSITE" id="PS51163"/>
    </source>
</evidence>
<evidence type="ECO:0000256" key="3">
    <source>
        <dbReference type="ARBA" id="ARBA00012584"/>
    </source>
</evidence>
<dbReference type="NCBIfam" id="TIGR00057">
    <property type="entry name" value="L-threonylcarbamoyladenylate synthase"/>
    <property type="match status" value="1"/>
</dbReference>
<accession>A0A080N280</accession>
<evidence type="ECO:0000256" key="1">
    <source>
        <dbReference type="ARBA" id="ARBA00004496"/>
    </source>
</evidence>
<evidence type="ECO:0000256" key="10">
    <source>
        <dbReference type="ARBA" id="ARBA00029774"/>
    </source>
</evidence>
<dbReference type="GO" id="GO:0005524">
    <property type="term" value="F:ATP binding"/>
    <property type="evidence" value="ECO:0007669"/>
    <property type="project" value="UniProtKB-KW"/>
</dbReference>
<comment type="catalytic activity">
    <reaction evidence="11">
        <text>L-threonine + hydrogencarbonate + ATP = L-threonylcarbamoyladenylate + diphosphate + H2O</text>
        <dbReference type="Rhea" id="RHEA:36407"/>
        <dbReference type="ChEBI" id="CHEBI:15377"/>
        <dbReference type="ChEBI" id="CHEBI:17544"/>
        <dbReference type="ChEBI" id="CHEBI:30616"/>
        <dbReference type="ChEBI" id="CHEBI:33019"/>
        <dbReference type="ChEBI" id="CHEBI:57926"/>
        <dbReference type="ChEBI" id="CHEBI:73682"/>
        <dbReference type="EC" id="2.7.7.87"/>
    </reaction>
</comment>
<evidence type="ECO:0000256" key="4">
    <source>
        <dbReference type="ARBA" id="ARBA00022490"/>
    </source>
</evidence>
<evidence type="ECO:0000313" key="14">
    <source>
        <dbReference type="Proteomes" id="UP000028730"/>
    </source>
</evidence>
<dbReference type="Gene3D" id="3.90.870.10">
    <property type="entry name" value="DHBP synthase"/>
    <property type="match status" value="1"/>
</dbReference>
<dbReference type="PANTHER" id="PTHR17490:SF16">
    <property type="entry name" value="THREONYLCARBAMOYL-AMP SYNTHASE"/>
    <property type="match status" value="1"/>
</dbReference>